<evidence type="ECO:0000256" key="1">
    <source>
        <dbReference type="SAM" id="SignalP"/>
    </source>
</evidence>
<name>A0ABN1UI69_9ACTN</name>
<dbReference type="Proteomes" id="UP001501371">
    <property type="component" value="Unassembled WGS sequence"/>
</dbReference>
<evidence type="ECO:0000313" key="2">
    <source>
        <dbReference type="EMBL" id="GAA1150451.1"/>
    </source>
</evidence>
<organism evidence="2 3">
    <name type="scientific">Streptomyces hebeiensis</name>
    <dbReference type="NCBI Taxonomy" id="229486"/>
    <lineage>
        <taxon>Bacteria</taxon>
        <taxon>Bacillati</taxon>
        <taxon>Actinomycetota</taxon>
        <taxon>Actinomycetes</taxon>
        <taxon>Kitasatosporales</taxon>
        <taxon>Streptomycetaceae</taxon>
        <taxon>Streptomyces</taxon>
    </lineage>
</organism>
<accession>A0ABN1UI69</accession>
<proteinExistence type="predicted"/>
<dbReference type="RefSeq" id="WP_344268659.1">
    <property type="nucleotide sequence ID" value="NZ_BAAAKV010000001.1"/>
</dbReference>
<evidence type="ECO:0008006" key="4">
    <source>
        <dbReference type="Google" id="ProtNLM"/>
    </source>
</evidence>
<gene>
    <name evidence="2" type="ORF">GCM10009654_02240</name>
</gene>
<protein>
    <recommendedName>
        <fullName evidence="4">Secreted protein</fullName>
    </recommendedName>
</protein>
<comment type="caution">
    <text evidence="2">The sequence shown here is derived from an EMBL/GenBank/DDBJ whole genome shotgun (WGS) entry which is preliminary data.</text>
</comment>
<reference evidence="2 3" key="1">
    <citation type="journal article" date="2019" name="Int. J. Syst. Evol. Microbiol.">
        <title>The Global Catalogue of Microorganisms (GCM) 10K type strain sequencing project: providing services to taxonomists for standard genome sequencing and annotation.</title>
        <authorList>
            <consortium name="The Broad Institute Genomics Platform"/>
            <consortium name="The Broad Institute Genome Sequencing Center for Infectious Disease"/>
            <person name="Wu L."/>
            <person name="Ma J."/>
        </authorList>
    </citation>
    <scope>NUCLEOTIDE SEQUENCE [LARGE SCALE GENOMIC DNA]</scope>
    <source>
        <strain evidence="2 3">JCM 12696</strain>
    </source>
</reference>
<sequence>MTRWKRTATSITALAAIGTAGIAAAAPAAFAAGPAQSWGPFTDSAAVKKAISLCQSVGNNGVKAKKWRSYTCEVEAGKVGDYVSLYVKI</sequence>
<keyword evidence="3" id="KW-1185">Reference proteome</keyword>
<dbReference type="EMBL" id="BAAAKV010000001">
    <property type="protein sequence ID" value="GAA1150451.1"/>
    <property type="molecule type" value="Genomic_DNA"/>
</dbReference>
<feature type="signal peptide" evidence="1">
    <location>
        <begin position="1"/>
        <end position="31"/>
    </location>
</feature>
<feature type="chain" id="PRO_5045902012" description="Secreted protein" evidence="1">
    <location>
        <begin position="32"/>
        <end position="89"/>
    </location>
</feature>
<evidence type="ECO:0000313" key="3">
    <source>
        <dbReference type="Proteomes" id="UP001501371"/>
    </source>
</evidence>
<keyword evidence="1" id="KW-0732">Signal</keyword>